<organism evidence="2">
    <name type="scientific">marine metagenome</name>
    <dbReference type="NCBI Taxonomy" id="408172"/>
    <lineage>
        <taxon>unclassified sequences</taxon>
        <taxon>metagenomes</taxon>
        <taxon>ecological metagenomes</taxon>
    </lineage>
</organism>
<reference evidence="2" key="1">
    <citation type="submission" date="2018-05" db="EMBL/GenBank/DDBJ databases">
        <authorList>
            <person name="Lanie J.A."/>
            <person name="Ng W.-L."/>
            <person name="Kazmierczak K.M."/>
            <person name="Andrzejewski T.M."/>
            <person name="Davidsen T.M."/>
            <person name="Wayne K.J."/>
            <person name="Tettelin H."/>
            <person name="Glass J.I."/>
            <person name="Rusch D."/>
            <person name="Podicherti R."/>
            <person name="Tsui H.-C.T."/>
            <person name="Winkler M.E."/>
        </authorList>
    </citation>
    <scope>NUCLEOTIDE SEQUENCE</scope>
</reference>
<feature type="non-terminal residue" evidence="2">
    <location>
        <position position="101"/>
    </location>
</feature>
<feature type="domain" description="CoA-binding" evidence="1">
    <location>
        <begin position="1"/>
        <end position="90"/>
    </location>
</feature>
<dbReference type="Pfam" id="PF13380">
    <property type="entry name" value="CoA_binding_2"/>
    <property type="match status" value="1"/>
</dbReference>
<dbReference type="EMBL" id="UINC01017847">
    <property type="protein sequence ID" value="SVA74446.1"/>
    <property type="molecule type" value="Genomic_DNA"/>
</dbReference>
<evidence type="ECO:0000313" key="2">
    <source>
        <dbReference type="EMBL" id="SVA74446.1"/>
    </source>
</evidence>
<dbReference type="AlphaFoldDB" id="A0A381YBI3"/>
<evidence type="ECO:0000259" key="1">
    <source>
        <dbReference type="SMART" id="SM00881"/>
    </source>
</evidence>
<accession>A0A381YBI3</accession>
<protein>
    <recommendedName>
        <fullName evidence="1">CoA-binding domain-containing protein</fullName>
    </recommendedName>
</protein>
<dbReference type="InterPro" id="IPR003781">
    <property type="entry name" value="CoA-bd"/>
</dbReference>
<name>A0A381YBI3_9ZZZZ</name>
<dbReference type="SMART" id="SM00881">
    <property type="entry name" value="CoA_binding"/>
    <property type="match status" value="1"/>
</dbReference>
<dbReference type="PANTHER" id="PTHR42793">
    <property type="entry name" value="COA BINDING DOMAIN CONTAINING PROTEIN"/>
    <property type="match status" value="1"/>
</dbReference>
<dbReference type="InterPro" id="IPR036291">
    <property type="entry name" value="NAD(P)-bd_dom_sf"/>
</dbReference>
<gene>
    <name evidence="2" type="ORF">METZ01_LOCUS127300</name>
</gene>
<proteinExistence type="predicted"/>
<sequence>MRPRHIAFVGGDDAASAANQCLNGGFGGQIWGVNPKRSTLGQHPCFARVEDLPEPPDATFLAVPRRQAPEVVGQLAQIGAGGVVCYTAGFRELGDEGAHLE</sequence>
<dbReference type="PANTHER" id="PTHR42793:SF4">
    <property type="entry name" value="BLL6376 PROTEIN"/>
    <property type="match status" value="1"/>
</dbReference>
<dbReference type="Gene3D" id="3.40.50.720">
    <property type="entry name" value="NAD(P)-binding Rossmann-like Domain"/>
    <property type="match status" value="1"/>
</dbReference>
<dbReference type="SUPFAM" id="SSF51735">
    <property type="entry name" value="NAD(P)-binding Rossmann-fold domains"/>
    <property type="match status" value="1"/>
</dbReference>